<dbReference type="AlphaFoldDB" id="A0A2U1LEI9"/>
<dbReference type="InterPro" id="IPR058017">
    <property type="entry name" value="At3g28540-like_C"/>
</dbReference>
<evidence type="ECO:0000313" key="2">
    <source>
        <dbReference type="EMBL" id="PWA47420.1"/>
    </source>
</evidence>
<evidence type="ECO:0000259" key="1">
    <source>
        <dbReference type="Pfam" id="PF25568"/>
    </source>
</evidence>
<keyword evidence="3" id="KW-1185">Reference proteome</keyword>
<sequence length="134" mass="15169">MSTANQSVLVAEDIDCSVELNDQLTVMLSGFLNSLTDCGQTYDDVHIHISYCTPCGFRLLASNYLGINQHDLLKQIQDLMLEINVTPAEVAEQLLKDDDPSVVLSGLLEFFVVKRKEKEDEEARKRKKIQPREK</sequence>
<dbReference type="OrthoDB" id="10251412at2759"/>
<accession>A0A2U1LEI9</accession>
<dbReference type="Gene3D" id="6.10.280.40">
    <property type="match status" value="1"/>
</dbReference>
<protein>
    <submittedName>
        <fullName evidence="2">AAA+ ATPase domain-containing protein</fullName>
    </submittedName>
</protein>
<feature type="domain" description="AAA+ ATPase At3g28540-like C-terminal" evidence="1">
    <location>
        <begin position="52"/>
        <end position="122"/>
    </location>
</feature>
<gene>
    <name evidence="2" type="ORF">CTI12_AA500040</name>
</gene>
<dbReference type="EMBL" id="PKPP01009815">
    <property type="protein sequence ID" value="PWA47420.1"/>
    <property type="molecule type" value="Genomic_DNA"/>
</dbReference>
<dbReference type="Pfam" id="PF25568">
    <property type="entry name" value="AAA_lid_At3g28540"/>
    <property type="match status" value="1"/>
</dbReference>
<dbReference type="STRING" id="35608.A0A2U1LEI9"/>
<organism evidence="2 3">
    <name type="scientific">Artemisia annua</name>
    <name type="common">Sweet wormwood</name>
    <dbReference type="NCBI Taxonomy" id="35608"/>
    <lineage>
        <taxon>Eukaryota</taxon>
        <taxon>Viridiplantae</taxon>
        <taxon>Streptophyta</taxon>
        <taxon>Embryophyta</taxon>
        <taxon>Tracheophyta</taxon>
        <taxon>Spermatophyta</taxon>
        <taxon>Magnoliopsida</taxon>
        <taxon>eudicotyledons</taxon>
        <taxon>Gunneridae</taxon>
        <taxon>Pentapetalae</taxon>
        <taxon>asterids</taxon>
        <taxon>campanulids</taxon>
        <taxon>Asterales</taxon>
        <taxon>Asteraceae</taxon>
        <taxon>Asteroideae</taxon>
        <taxon>Anthemideae</taxon>
        <taxon>Artemisiinae</taxon>
        <taxon>Artemisia</taxon>
    </lineage>
</organism>
<evidence type="ECO:0000313" key="3">
    <source>
        <dbReference type="Proteomes" id="UP000245207"/>
    </source>
</evidence>
<dbReference type="Proteomes" id="UP000245207">
    <property type="component" value="Unassembled WGS sequence"/>
</dbReference>
<dbReference type="PANTHER" id="PTHR23070">
    <property type="entry name" value="BCS1 AAA-TYPE ATPASE"/>
    <property type="match status" value="1"/>
</dbReference>
<reference evidence="2 3" key="1">
    <citation type="journal article" date="2018" name="Mol. Plant">
        <title>The genome of Artemisia annua provides insight into the evolution of Asteraceae family and artemisinin biosynthesis.</title>
        <authorList>
            <person name="Shen Q."/>
            <person name="Zhang L."/>
            <person name="Liao Z."/>
            <person name="Wang S."/>
            <person name="Yan T."/>
            <person name="Shi P."/>
            <person name="Liu M."/>
            <person name="Fu X."/>
            <person name="Pan Q."/>
            <person name="Wang Y."/>
            <person name="Lv Z."/>
            <person name="Lu X."/>
            <person name="Zhang F."/>
            <person name="Jiang W."/>
            <person name="Ma Y."/>
            <person name="Chen M."/>
            <person name="Hao X."/>
            <person name="Li L."/>
            <person name="Tang Y."/>
            <person name="Lv G."/>
            <person name="Zhou Y."/>
            <person name="Sun X."/>
            <person name="Brodelius P.E."/>
            <person name="Rose J.K.C."/>
            <person name="Tang K."/>
        </authorList>
    </citation>
    <scope>NUCLEOTIDE SEQUENCE [LARGE SCALE GENOMIC DNA]</scope>
    <source>
        <strain evidence="3">cv. Huhao1</strain>
        <tissue evidence="2">Leaf</tissue>
    </source>
</reference>
<proteinExistence type="predicted"/>
<dbReference type="InterPro" id="IPR050747">
    <property type="entry name" value="Mitochondrial_chaperone_BCS1"/>
</dbReference>
<comment type="caution">
    <text evidence="2">The sequence shown here is derived from an EMBL/GenBank/DDBJ whole genome shotgun (WGS) entry which is preliminary data.</text>
</comment>
<name>A0A2U1LEI9_ARTAN</name>